<feature type="transmembrane region" description="Helical" evidence="8">
    <location>
        <begin position="85"/>
        <end position="109"/>
    </location>
</feature>
<feature type="transmembrane region" description="Helical" evidence="8">
    <location>
        <begin position="50"/>
        <end position="73"/>
    </location>
</feature>
<evidence type="ECO:0000256" key="1">
    <source>
        <dbReference type="ARBA" id="ARBA00004651"/>
    </source>
</evidence>
<dbReference type="Proteomes" id="UP000886886">
    <property type="component" value="Unassembled WGS sequence"/>
</dbReference>
<reference evidence="9" key="2">
    <citation type="journal article" date="2021" name="PeerJ">
        <title>Extensive microbial diversity within the chicken gut microbiome revealed by metagenomics and culture.</title>
        <authorList>
            <person name="Gilroy R."/>
            <person name="Ravi A."/>
            <person name="Getino M."/>
            <person name="Pursley I."/>
            <person name="Horton D.L."/>
            <person name="Alikhan N.F."/>
            <person name="Baker D."/>
            <person name="Gharbi K."/>
            <person name="Hall N."/>
            <person name="Watson M."/>
            <person name="Adriaenssens E.M."/>
            <person name="Foster-Nyarko E."/>
            <person name="Jarju S."/>
            <person name="Secka A."/>
            <person name="Antonio M."/>
            <person name="Oren A."/>
            <person name="Chaudhuri R.R."/>
            <person name="La Ragione R."/>
            <person name="Hildebrand F."/>
            <person name="Pallen M.J."/>
        </authorList>
    </citation>
    <scope>NUCLEOTIDE SEQUENCE</scope>
    <source>
        <strain evidence="9">ChiSjej3B21-11622</strain>
    </source>
</reference>
<dbReference type="Pfam" id="PF02386">
    <property type="entry name" value="TrkH"/>
    <property type="match status" value="1"/>
</dbReference>
<feature type="transmembrane region" description="Helical" evidence="8">
    <location>
        <begin position="24"/>
        <end position="44"/>
    </location>
</feature>
<evidence type="ECO:0000256" key="7">
    <source>
        <dbReference type="ARBA" id="ARBA00023136"/>
    </source>
</evidence>
<dbReference type="PANTHER" id="PTHR32024:SF1">
    <property type="entry name" value="KTR SYSTEM POTASSIUM UPTAKE PROTEIN B"/>
    <property type="match status" value="1"/>
</dbReference>
<dbReference type="PANTHER" id="PTHR32024">
    <property type="entry name" value="TRK SYSTEM POTASSIUM UPTAKE PROTEIN TRKG-RELATED"/>
    <property type="match status" value="1"/>
</dbReference>
<organism evidence="9 10">
    <name type="scientific">Candidatus Limivivens merdigallinarum</name>
    <dbReference type="NCBI Taxonomy" id="2840859"/>
    <lineage>
        <taxon>Bacteria</taxon>
        <taxon>Bacillati</taxon>
        <taxon>Bacillota</taxon>
        <taxon>Clostridia</taxon>
        <taxon>Lachnospirales</taxon>
        <taxon>Lachnospiraceae</taxon>
        <taxon>Lachnospiraceae incertae sedis</taxon>
        <taxon>Candidatus Limivivens</taxon>
    </lineage>
</organism>
<dbReference type="GO" id="GO:0030001">
    <property type="term" value="P:metal ion transport"/>
    <property type="evidence" value="ECO:0007669"/>
    <property type="project" value="UniProtKB-ARBA"/>
</dbReference>
<keyword evidence="6" id="KW-0406">Ion transport</keyword>
<keyword evidence="7 8" id="KW-0472">Membrane</keyword>
<dbReference type="EMBL" id="DVFT01000195">
    <property type="protein sequence ID" value="HIQ97478.1"/>
    <property type="molecule type" value="Genomic_DNA"/>
</dbReference>
<evidence type="ECO:0000256" key="2">
    <source>
        <dbReference type="ARBA" id="ARBA00022448"/>
    </source>
</evidence>
<dbReference type="InterPro" id="IPR003445">
    <property type="entry name" value="Cat_transpt"/>
</dbReference>
<keyword evidence="2" id="KW-0813">Transport</keyword>
<evidence type="ECO:0000256" key="8">
    <source>
        <dbReference type="SAM" id="Phobius"/>
    </source>
</evidence>
<evidence type="ECO:0000256" key="3">
    <source>
        <dbReference type="ARBA" id="ARBA00022475"/>
    </source>
</evidence>
<keyword evidence="3" id="KW-1003">Cell membrane</keyword>
<accession>A0A9D0ZXP2</accession>
<proteinExistence type="predicted"/>
<dbReference type="GO" id="GO:0005886">
    <property type="term" value="C:plasma membrane"/>
    <property type="evidence" value="ECO:0007669"/>
    <property type="project" value="UniProtKB-SubCell"/>
</dbReference>
<feature type="transmembrane region" description="Helical" evidence="8">
    <location>
        <begin position="306"/>
        <end position="337"/>
    </location>
</feature>
<feature type="transmembrane region" description="Helical" evidence="8">
    <location>
        <begin position="169"/>
        <end position="185"/>
    </location>
</feature>
<sequence length="457" mass="50166">MKEQAIEVRQWVLKRMGGMSRTKVIALGFALIILTGALLLMLPISSREGIVTNFWDCLFTATSATCVTGLVVVDTYQHWTIFGQIVIILLIQIGGLGFVTFLTIFSMIAHRKIGLKERSLMSESVNAMQLGGIIKLTRKILYGTLIVEGTGAMILWIRFIPDFGVIRGLYYGIFHAISAFCNAGFDLMGYADPYISLCNYSGDWVVNLTIMSLIVIGGIGFIVWDDVTHHRLHFRKYRVHTKIVLVTTAALIFGGALIFYLIERNYLLDGMEPGEAFLCSMFASITPRTAGFNSTDIATAREASKFLFIILMFIGGSPGSTAGGIKTTTFALFVLYMKANFQRAKGVHAFRRRLDEEAIKKASAIVCTNTFLVVTASMIICGTQGFDLADVVLETVSAMSTVGMSSGITRGLSILSKVSLVCLMYAGRVGSLSVVLSVRDKKKVEPYTYPEEKLLIG</sequence>
<feature type="transmembrane region" description="Helical" evidence="8">
    <location>
        <begin position="243"/>
        <end position="262"/>
    </location>
</feature>
<keyword evidence="5 8" id="KW-1133">Transmembrane helix</keyword>
<protein>
    <submittedName>
        <fullName evidence="9">Trk family potassium uptake protein</fullName>
    </submittedName>
</protein>
<feature type="transmembrane region" description="Helical" evidence="8">
    <location>
        <begin position="205"/>
        <end position="223"/>
    </location>
</feature>
<gene>
    <name evidence="9" type="ORF">IAB26_13070</name>
</gene>
<name>A0A9D0ZXP2_9FIRM</name>
<keyword evidence="4 8" id="KW-0812">Transmembrane</keyword>
<reference evidence="9" key="1">
    <citation type="submission" date="2020-10" db="EMBL/GenBank/DDBJ databases">
        <authorList>
            <person name="Gilroy R."/>
        </authorList>
    </citation>
    <scope>NUCLEOTIDE SEQUENCE</scope>
    <source>
        <strain evidence="9">ChiSjej3B21-11622</strain>
    </source>
</reference>
<evidence type="ECO:0000256" key="5">
    <source>
        <dbReference type="ARBA" id="ARBA00022989"/>
    </source>
</evidence>
<evidence type="ECO:0000313" key="9">
    <source>
        <dbReference type="EMBL" id="HIQ97478.1"/>
    </source>
</evidence>
<evidence type="ECO:0000256" key="6">
    <source>
        <dbReference type="ARBA" id="ARBA00023065"/>
    </source>
</evidence>
<feature type="transmembrane region" description="Helical" evidence="8">
    <location>
        <begin position="140"/>
        <end position="157"/>
    </location>
</feature>
<evidence type="ECO:0000313" key="10">
    <source>
        <dbReference type="Proteomes" id="UP000886886"/>
    </source>
</evidence>
<comment type="subcellular location">
    <subcellularLocation>
        <location evidence="1">Cell membrane</location>
        <topology evidence="1">Multi-pass membrane protein</topology>
    </subcellularLocation>
</comment>
<evidence type="ECO:0000256" key="4">
    <source>
        <dbReference type="ARBA" id="ARBA00022692"/>
    </source>
</evidence>
<dbReference type="AlphaFoldDB" id="A0A9D0ZXP2"/>
<comment type="caution">
    <text evidence="9">The sequence shown here is derived from an EMBL/GenBank/DDBJ whole genome shotgun (WGS) entry which is preliminary data.</text>
</comment>
<dbReference type="GO" id="GO:0008324">
    <property type="term" value="F:monoatomic cation transmembrane transporter activity"/>
    <property type="evidence" value="ECO:0007669"/>
    <property type="project" value="InterPro"/>
</dbReference>